<reference evidence="1" key="2">
    <citation type="journal article" date="2024" name="Plant">
        <title>Genomic evolution and insights into agronomic trait innovations of Sesamum species.</title>
        <authorList>
            <person name="Miao H."/>
            <person name="Wang L."/>
            <person name="Qu L."/>
            <person name="Liu H."/>
            <person name="Sun Y."/>
            <person name="Le M."/>
            <person name="Wang Q."/>
            <person name="Wei S."/>
            <person name="Zheng Y."/>
            <person name="Lin W."/>
            <person name="Duan Y."/>
            <person name="Cao H."/>
            <person name="Xiong S."/>
            <person name="Wang X."/>
            <person name="Wei L."/>
            <person name="Li C."/>
            <person name="Ma Q."/>
            <person name="Ju M."/>
            <person name="Zhao R."/>
            <person name="Li G."/>
            <person name="Mu C."/>
            <person name="Tian Q."/>
            <person name="Mei H."/>
            <person name="Zhang T."/>
            <person name="Gao T."/>
            <person name="Zhang H."/>
        </authorList>
    </citation>
    <scope>NUCLEOTIDE SEQUENCE</scope>
    <source>
        <strain evidence="1">KEN1</strain>
    </source>
</reference>
<proteinExistence type="predicted"/>
<dbReference type="EMBL" id="JACGWN010000011">
    <property type="protein sequence ID" value="KAL0420605.1"/>
    <property type="molecule type" value="Genomic_DNA"/>
</dbReference>
<sequence length="388" mass="43601">MIDENPMVRSFRMARRTLAPFMPRRDIVPMEETPLMEVEGKEDAIPCAPSNPSPMHGAALVEAVLCGSPRALVLESAGRGRRHQTLTLERRRCLIVKLPMMCQRRSWLDFHRCIKRVQAYFRSIWPDVHDVIATVNGFFFITFKTLGAMDDAIDGGPWLFQGHPLVLQRWEPGMALRKHSHTQVPVWIKLRHLPVELWTEDGLSTIASGVGRPLYPDSITKTCTRLDFARVCVMLDFNSTLLKHVVVLSPMEDGSEIPCRVDVEYEWILAKCVKCCALGHSTANCPATKRPSKLPVKVFVQKPTENPPSRPPCQPRVQVQEVVHEDSTPRVEPLEECKGGDDFHTDCQANEKGKAIVIYNPFSALSSYDDEAILDGGPKACSPIPVFQ</sequence>
<comment type="caution">
    <text evidence="1">The sequence shown here is derived from an EMBL/GenBank/DDBJ whole genome shotgun (WGS) entry which is preliminary data.</text>
</comment>
<evidence type="ECO:0000313" key="1">
    <source>
        <dbReference type="EMBL" id="KAL0420605.1"/>
    </source>
</evidence>
<evidence type="ECO:0008006" key="2">
    <source>
        <dbReference type="Google" id="ProtNLM"/>
    </source>
</evidence>
<protein>
    <recommendedName>
        <fullName evidence="2">DUF4283 domain-containing protein</fullName>
    </recommendedName>
</protein>
<name>A0AAW2UUK7_9LAMI</name>
<dbReference type="PANTHER" id="PTHR31286:SF180">
    <property type="entry name" value="OS10G0362600 PROTEIN"/>
    <property type="match status" value="1"/>
</dbReference>
<dbReference type="AlphaFoldDB" id="A0AAW2UUK7"/>
<dbReference type="InterPro" id="IPR040256">
    <property type="entry name" value="At4g02000-like"/>
</dbReference>
<reference evidence="1" key="1">
    <citation type="submission" date="2020-06" db="EMBL/GenBank/DDBJ databases">
        <authorList>
            <person name="Li T."/>
            <person name="Hu X."/>
            <person name="Zhang T."/>
            <person name="Song X."/>
            <person name="Zhang H."/>
            <person name="Dai N."/>
            <person name="Sheng W."/>
            <person name="Hou X."/>
            <person name="Wei L."/>
        </authorList>
    </citation>
    <scope>NUCLEOTIDE SEQUENCE</scope>
    <source>
        <strain evidence="1">KEN1</strain>
        <tissue evidence="1">Leaf</tissue>
    </source>
</reference>
<gene>
    <name evidence="1" type="ORF">Slati_3083400</name>
</gene>
<accession>A0AAW2UUK7</accession>
<organism evidence="1">
    <name type="scientific">Sesamum latifolium</name>
    <dbReference type="NCBI Taxonomy" id="2727402"/>
    <lineage>
        <taxon>Eukaryota</taxon>
        <taxon>Viridiplantae</taxon>
        <taxon>Streptophyta</taxon>
        <taxon>Embryophyta</taxon>
        <taxon>Tracheophyta</taxon>
        <taxon>Spermatophyta</taxon>
        <taxon>Magnoliopsida</taxon>
        <taxon>eudicotyledons</taxon>
        <taxon>Gunneridae</taxon>
        <taxon>Pentapetalae</taxon>
        <taxon>asterids</taxon>
        <taxon>lamiids</taxon>
        <taxon>Lamiales</taxon>
        <taxon>Pedaliaceae</taxon>
        <taxon>Sesamum</taxon>
    </lineage>
</organism>
<dbReference type="PANTHER" id="PTHR31286">
    <property type="entry name" value="GLYCINE-RICH CELL WALL STRUCTURAL PROTEIN 1.8-LIKE"/>
    <property type="match status" value="1"/>
</dbReference>